<keyword evidence="1" id="KW-0472">Membrane</keyword>
<accession>A0A1I0QY40</accession>
<dbReference type="STRING" id="99656.SAMN05421659_11018"/>
<dbReference type="RefSeq" id="WP_092454689.1">
    <property type="nucleotide sequence ID" value="NZ_FOJI01000010.1"/>
</dbReference>
<dbReference type="EMBL" id="FOJI01000010">
    <property type="protein sequence ID" value="SEW32751.1"/>
    <property type="molecule type" value="Genomic_DNA"/>
</dbReference>
<reference evidence="2 3" key="1">
    <citation type="submission" date="2016-10" db="EMBL/GenBank/DDBJ databases">
        <authorList>
            <person name="de Groot N.N."/>
        </authorList>
    </citation>
    <scope>NUCLEOTIDE SEQUENCE [LARGE SCALE GENOMIC DNA]</scope>
    <source>
        <strain evidence="2 3">DSM 9179</strain>
    </source>
</reference>
<organism evidence="2 3">
    <name type="scientific">[Clostridium] fimetarium</name>
    <dbReference type="NCBI Taxonomy" id="99656"/>
    <lineage>
        <taxon>Bacteria</taxon>
        <taxon>Bacillati</taxon>
        <taxon>Bacillota</taxon>
        <taxon>Clostridia</taxon>
        <taxon>Lachnospirales</taxon>
        <taxon>Lachnospiraceae</taxon>
    </lineage>
</organism>
<sequence length="344" mass="40016">MSNKCKHKPENIFDETPVCKKCGKRLTHKIPFYSGFMIGTSALIASILHNYIFRDLITNITTIIIYFFISLVIIYVCEMSVLLIIGFKEDISFPIDEINAGIKDTFNSVLYYHGNDDTSSYLTSNKNIILKKDLQYELYYEPNSKSGLEAFVFSPKIYLVITNMQYPLSSEGTPQLYEYGIDITEWGLRSDFSYQGHWPQRETYSFSGNELIHLGSYRMRIEEIKKPVYETIDDEWKENAKSAIRLYMDMNDFYGDESHNLAPGNYHIYVQKFFKTDKDSIIIFENENGSIYTGYYYFVHDISTSHPADLNKVALNESSSEKSFEIYLEKVRLDPAVAMEYKVK</sequence>
<dbReference type="AlphaFoldDB" id="A0A1I0QY40"/>
<feature type="transmembrane region" description="Helical" evidence="1">
    <location>
        <begin position="30"/>
        <end position="52"/>
    </location>
</feature>
<keyword evidence="3" id="KW-1185">Reference proteome</keyword>
<proteinExistence type="predicted"/>
<gene>
    <name evidence="2" type="ORF">SAMN05421659_11018</name>
</gene>
<protein>
    <submittedName>
        <fullName evidence="2">Uncharacterized protein</fullName>
    </submittedName>
</protein>
<evidence type="ECO:0000313" key="2">
    <source>
        <dbReference type="EMBL" id="SEW32751.1"/>
    </source>
</evidence>
<evidence type="ECO:0000256" key="1">
    <source>
        <dbReference type="SAM" id="Phobius"/>
    </source>
</evidence>
<keyword evidence="1" id="KW-0812">Transmembrane</keyword>
<keyword evidence="1" id="KW-1133">Transmembrane helix</keyword>
<name>A0A1I0QY40_9FIRM</name>
<evidence type="ECO:0000313" key="3">
    <source>
        <dbReference type="Proteomes" id="UP000199701"/>
    </source>
</evidence>
<feature type="transmembrane region" description="Helical" evidence="1">
    <location>
        <begin position="64"/>
        <end position="85"/>
    </location>
</feature>
<dbReference type="Proteomes" id="UP000199701">
    <property type="component" value="Unassembled WGS sequence"/>
</dbReference>